<gene>
    <name evidence="8" type="ORF">JAAARDRAFT_478944</name>
</gene>
<evidence type="ECO:0000256" key="2">
    <source>
        <dbReference type="ARBA" id="ARBA00022525"/>
    </source>
</evidence>
<evidence type="ECO:0000313" key="9">
    <source>
        <dbReference type="Proteomes" id="UP000027265"/>
    </source>
</evidence>
<dbReference type="GO" id="GO:0005576">
    <property type="term" value="C:extracellular region"/>
    <property type="evidence" value="ECO:0007669"/>
    <property type="project" value="UniProtKB-SubCell"/>
</dbReference>
<dbReference type="AlphaFoldDB" id="A0A067PCB0"/>
<evidence type="ECO:0000256" key="3">
    <source>
        <dbReference type="ARBA" id="ARBA00022729"/>
    </source>
</evidence>
<dbReference type="Pfam" id="PF05730">
    <property type="entry name" value="CFEM"/>
    <property type="match status" value="1"/>
</dbReference>
<keyword evidence="3 6" id="KW-0732">Signal</keyword>
<accession>A0A067PCB0</accession>
<organism evidence="8 9">
    <name type="scientific">Jaapia argillacea MUCL 33604</name>
    <dbReference type="NCBI Taxonomy" id="933084"/>
    <lineage>
        <taxon>Eukaryota</taxon>
        <taxon>Fungi</taxon>
        <taxon>Dikarya</taxon>
        <taxon>Basidiomycota</taxon>
        <taxon>Agaricomycotina</taxon>
        <taxon>Agaricomycetes</taxon>
        <taxon>Agaricomycetidae</taxon>
        <taxon>Jaapiales</taxon>
        <taxon>Jaapiaceae</taxon>
        <taxon>Jaapia</taxon>
    </lineage>
</organism>
<feature type="signal peptide" evidence="6">
    <location>
        <begin position="1"/>
        <end position="16"/>
    </location>
</feature>
<comment type="subcellular location">
    <subcellularLocation>
        <location evidence="1">Secreted</location>
    </subcellularLocation>
</comment>
<feature type="transmembrane region" description="Helical" evidence="5">
    <location>
        <begin position="139"/>
        <end position="157"/>
    </location>
</feature>
<dbReference type="HOGENOM" id="CLU_1396838_0_0_1"/>
<dbReference type="InterPro" id="IPR008427">
    <property type="entry name" value="Extracellular_membr_CFEM_dom"/>
</dbReference>
<feature type="domain" description="CFEM" evidence="7">
    <location>
        <begin position="34"/>
        <end position="98"/>
    </location>
</feature>
<dbReference type="Proteomes" id="UP000027265">
    <property type="component" value="Unassembled WGS sequence"/>
</dbReference>
<keyword evidence="9" id="KW-1185">Reference proteome</keyword>
<reference evidence="9" key="1">
    <citation type="journal article" date="2014" name="Proc. Natl. Acad. Sci. U.S.A.">
        <title>Extensive sampling of basidiomycete genomes demonstrates inadequacy of the white-rot/brown-rot paradigm for wood decay fungi.</title>
        <authorList>
            <person name="Riley R."/>
            <person name="Salamov A.A."/>
            <person name="Brown D.W."/>
            <person name="Nagy L.G."/>
            <person name="Floudas D."/>
            <person name="Held B.W."/>
            <person name="Levasseur A."/>
            <person name="Lombard V."/>
            <person name="Morin E."/>
            <person name="Otillar R."/>
            <person name="Lindquist E.A."/>
            <person name="Sun H."/>
            <person name="LaButti K.M."/>
            <person name="Schmutz J."/>
            <person name="Jabbour D."/>
            <person name="Luo H."/>
            <person name="Baker S.E."/>
            <person name="Pisabarro A.G."/>
            <person name="Walton J.D."/>
            <person name="Blanchette R.A."/>
            <person name="Henrissat B."/>
            <person name="Martin F."/>
            <person name="Cullen D."/>
            <person name="Hibbett D.S."/>
            <person name="Grigoriev I.V."/>
        </authorList>
    </citation>
    <scope>NUCLEOTIDE SEQUENCE [LARGE SCALE GENOMIC DNA]</scope>
    <source>
        <strain evidence="9">MUCL 33604</strain>
    </source>
</reference>
<evidence type="ECO:0000256" key="4">
    <source>
        <dbReference type="ARBA" id="ARBA00023157"/>
    </source>
</evidence>
<evidence type="ECO:0000259" key="7">
    <source>
        <dbReference type="Pfam" id="PF05730"/>
    </source>
</evidence>
<keyword evidence="5" id="KW-0472">Membrane</keyword>
<keyword evidence="5" id="KW-0812">Transmembrane</keyword>
<keyword evidence="5" id="KW-1133">Transmembrane helix</keyword>
<dbReference type="InParanoid" id="A0A067PCB0"/>
<proteinExistence type="predicted"/>
<evidence type="ECO:0000313" key="8">
    <source>
        <dbReference type="EMBL" id="KDQ52548.1"/>
    </source>
</evidence>
<feature type="chain" id="PRO_5001646596" description="CFEM domain-containing protein" evidence="6">
    <location>
        <begin position="17"/>
        <end position="158"/>
    </location>
</feature>
<keyword evidence="2" id="KW-0964">Secreted</keyword>
<name>A0A067PCB0_9AGAM</name>
<evidence type="ECO:0000256" key="5">
    <source>
        <dbReference type="SAM" id="Phobius"/>
    </source>
</evidence>
<evidence type="ECO:0000256" key="1">
    <source>
        <dbReference type="ARBA" id="ARBA00004613"/>
    </source>
</evidence>
<protein>
    <recommendedName>
        <fullName evidence="7">CFEM domain-containing protein</fullName>
    </recommendedName>
</protein>
<keyword evidence="4" id="KW-1015">Disulfide bond</keyword>
<sequence>MLRIALVLPFLATVYSQSSWDSLNGPVGTVQGSSLVSCAKTCLNSAPIQAVGCDATDCICNGAHFPQAVQAVYSCGLASCTGAADVASATQIASSFCNSWSQTAAPSVTSILTLSSTIYPASGPTHAPSSNSAGGRGCTIGGIMVGIIAAVMVNLVVY</sequence>
<evidence type="ECO:0000256" key="6">
    <source>
        <dbReference type="SAM" id="SignalP"/>
    </source>
</evidence>
<dbReference type="EMBL" id="KL197739">
    <property type="protein sequence ID" value="KDQ52548.1"/>
    <property type="molecule type" value="Genomic_DNA"/>
</dbReference>